<dbReference type="PANTHER" id="PTHR42923">
    <property type="entry name" value="PROTOPORPHYRINOGEN OXIDASE"/>
    <property type="match status" value="1"/>
</dbReference>
<evidence type="ECO:0000313" key="2">
    <source>
        <dbReference type="EMBL" id="MEJ8852539.1"/>
    </source>
</evidence>
<dbReference type="Pfam" id="PF01593">
    <property type="entry name" value="Amino_oxidase"/>
    <property type="match status" value="1"/>
</dbReference>
<proteinExistence type="predicted"/>
<protein>
    <submittedName>
        <fullName evidence="2">FAD-dependent oxidoreductase</fullName>
    </submittedName>
</protein>
<comment type="caution">
    <text evidence="2">The sequence shown here is derived from an EMBL/GenBank/DDBJ whole genome shotgun (WGS) entry which is preliminary data.</text>
</comment>
<sequence>MTNRKKIAILGGGMAGLSAAYELTRTPELRALHEVTLYQMGWRLGGKAASGRDAFGRNLEHGLHVWFGCYANVFHMVQEIYANRTPPPGCPLQHWTDVAKPQLYTPIGVKTASGYSYFPLTWPTNDGTPGQGGVDMTPGEALTTGLSLLWLVIKSVYDRLWKTPAEAASAEAVPVAATPAEPATPPAAKPLPTSFATSTLAQLADAELARAKELFFHSHAAGMALHELVDAGELWTKALLAETAPLDPQHVAQLLDLHRQMQAAFRDAVARAQPVPAGSAFGMELQLVEELIDIALAAAAGYFADLVLPDRPFESLDEIDFRAWLIQHGADPGYVANSTVTRIVYDTLFQYADGDVNRPSYAAGTALGVCARLIGTFKGAMMWDIQTGMGEAVVAPLYEALLAAGVDVRFFRKVTRLELSADGQQIETVRMDRQADIAQGDYHPTFMLENLVCWPTEPDWGQLVDGAKMKAAGVNFESHWCNWPAAGQETLSRGSDFDTVVLAISMGAYKPLNDEPTMCDELLQRGGAFASFVQNINIVPTQALQLWSNQTLDELGWTSGKPATVSGPEYLNIWADMTQVLAVEPAVGFPKPKSLHYLCGTYSTTLYRQPSTQTGVPAQAWNELRSQSVGWLNDASACIWPAARTPDGKFRFDVLTDFSGSVSGEARFDQQFLRANIDPTECCVLSAAGTTKYRLHPAQSGFTNLILAGEATRHGFNTTAIEGAVMSGMAASRAICGQPATVVGYDFLQRKPSQRC</sequence>
<name>A0ABU8WYS5_9BURK</name>
<dbReference type="InterPro" id="IPR050464">
    <property type="entry name" value="Zeta_carotene_desat/Oxidored"/>
</dbReference>
<accession>A0ABU8WYS5</accession>
<organism evidence="2 3">
    <name type="scientific">Variovorax rhizosphaerae</name>
    <dbReference type="NCBI Taxonomy" id="1836200"/>
    <lineage>
        <taxon>Bacteria</taxon>
        <taxon>Pseudomonadati</taxon>
        <taxon>Pseudomonadota</taxon>
        <taxon>Betaproteobacteria</taxon>
        <taxon>Burkholderiales</taxon>
        <taxon>Comamonadaceae</taxon>
        <taxon>Variovorax</taxon>
    </lineage>
</organism>
<dbReference type="Proteomes" id="UP001385892">
    <property type="component" value="Unassembled WGS sequence"/>
</dbReference>
<dbReference type="Gene3D" id="3.50.50.60">
    <property type="entry name" value="FAD/NAD(P)-binding domain"/>
    <property type="match status" value="1"/>
</dbReference>
<feature type="domain" description="Amine oxidase" evidence="1">
    <location>
        <begin position="690"/>
        <end position="735"/>
    </location>
</feature>
<gene>
    <name evidence="2" type="ORF">WKW82_38395</name>
</gene>
<dbReference type="EMBL" id="JBBKZT010000047">
    <property type="protein sequence ID" value="MEJ8852539.1"/>
    <property type="molecule type" value="Genomic_DNA"/>
</dbReference>
<dbReference type="PANTHER" id="PTHR42923:SF46">
    <property type="entry name" value="AMINE OXIDASE"/>
    <property type="match status" value="1"/>
</dbReference>
<dbReference type="SUPFAM" id="SSF51905">
    <property type="entry name" value="FAD/NAD(P)-binding domain"/>
    <property type="match status" value="2"/>
</dbReference>
<dbReference type="InterPro" id="IPR002937">
    <property type="entry name" value="Amino_oxidase"/>
</dbReference>
<dbReference type="InterPro" id="IPR036188">
    <property type="entry name" value="FAD/NAD-bd_sf"/>
</dbReference>
<evidence type="ECO:0000259" key="1">
    <source>
        <dbReference type="Pfam" id="PF01593"/>
    </source>
</evidence>
<dbReference type="RefSeq" id="WP_340348485.1">
    <property type="nucleotide sequence ID" value="NZ_JBBKZT010000047.1"/>
</dbReference>
<reference evidence="2 3" key="1">
    <citation type="submission" date="2024-03" db="EMBL/GenBank/DDBJ databases">
        <title>Novel species of the genus Variovorax.</title>
        <authorList>
            <person name="Liu Q."/>
            <person name="Xin Y.-H."/>
        </authorList>
    </citation>
    <scope>NUCLEOTIDE SEQUENCE [LARGE SCALE GENOMIC DNA]</scope>
    <source>
        <strain evidence="2 3">KACC 18900</strain>
    </source>
</reference>
<evidence type="ECO:0000313" key="3">
    <source>
        <dbReference type="Proteomes" id="UP001385892"/>
    </source>
</evidence>
<keyword evidence="3" id="KW-1185">Reference proteome</keyword>
<dbReference type="Pfam" id="PF13450">
    <property type="entry name" value="NAD_binding_8"/>
    <property type="match status" value="1"/>
</dbReference>